<dbReference type="GO" id="GO:0051213">
    <property type="term" value="F:dioxygenase activity"/>
    <property type="evidence" value="ECO:0007669"/>
    <property type="project" value="InterPro"/>
</dbReference>
<dbReference type="AlphaFoldDB" id="A0A7S4DRY1"/>
<feature type="domain" description="Fe2OG dioxygenase" evidence="1">
    <location>
        <begin position="103"/>
        <end position="214"/>
    </location>
</feature>
<organism evidence="2">
    <name type="scientific">Lotharella globosa</name>
    <dbReference type="NCBI Taxonomy" id="91324"/>
    <lineage>
        <taxon>Eukaryota</taxon>
        <taxon>Sar</taxon>
        <taxon>Rhizaria</taxon>
        <taxon>Cercozoa</taxon>
        <taxon>Chlorarachniophyceae</taxon>
        <taxon>Lotharella</taxon>
    </lineage>
</organism>
<dbReference type="PROSITE" id="PS51471">
    <property type="entry name" value="FE2OG_OXY"/>
    <property type="match status" value="1"/>
</dbReference>
<dbReference type="Pfam" id="PF13532">
    <property type="entry name" value="2OG-FeII_Oxy_2"/>
    <property type="match status" value="1"/>
</dbReference>
<dbReference type="PANTHER" id="PTHR31212:SF4">
    <property type="entry name" value="ALPHA-KETOGLUTARATE-DEPENDENT DIOXYGENASE ALKB HOMOLOG 3"/>
    <property type="match status" value="1"/>
</dbReference>
<sequence length="237" mass="27092">MAEGLKQRLESEGFKPTISFLSADQKSWILHCPNWHKLSHEDFKELWDSHPTEYNEIMMHGRMVKIPRWQEAFGQSYTFSGSTAVARRHVPKAVATCMTRVNRLVSCFAFKMALVNWYAPQHYLGPHHDDARQLVDFSPIVSITWGQTRTFRIKRNPKKECEGSKNISLDLRTGDLLLMSWGLNKTHKHEVTKLAKGRQVAAGGRINVTLRAFKASLESHTGRKVRGEYGTKKAITS</sequence>
<reference evidence="2" key="1">
    <citation type="submission" date="2021-01" db="EMBL/GenBank/DDBJ databases">
        <authorList>
            <person name="Corre E."/>
            <person name="Pelletier E."/>
            <person name="Niang G."/>
            <person name="Scheremetjew M."/>
            <person name="Finn R."/>
            <person name="Kale V."/>
            <person name="Holt S."/>
            <person name="Cochrane G."/>
            <person name="Meng A."/>
            <person name="Brown T."/>
            <person name="Cohen L."/>
        </authorList>
    </citation>
    <scope>NUCLEOTIDE SEQUENCE</scope>
    <source>
        <strain evidence="2">CCCM811</strain>
    </source>
</reference>
<protein>
    <recommendedName>
        <fullName evidence="1">Fe2OG dioxygenase domain-containing protein</fullName>
    </recommendedName>
</protein>
<dbReference type="GO" id="GO:0006307">
    <property type="term" value="P:DNA alkylation repair"/>
    <property type="evidence" value="ECO:0007669"/>
    <property type="project" value="InterPro"/>
</dbReference>
<evidence type="ECO:0000259" key="1">
    <source>
        <dbReference type="PROSITE" id="PS51471"/>
    </source>
</evidence>
<proteinExistence type="predicted"/>
<dbReference type="InterPro" id="IPR027450">
    <property type="entry name" value="AlkB-like"/>
</dbReference>
<accession>A0A7S4DRY1</accession>
<dbReference type="InterPro" id="IPR037151">
    <property type="entry name" value="AlkB-like_sf"/>
</dbReference>
<dbReference type="InterPro" id="IPR032854">
    <property type="entry name" value="ALKBH3"/>
</dbReference>
<dbReference type="InterPro" id="IPR005123">
    <property type="entry name" value="Oxoglu/Fe-dep_dioxygenase_dom"/>
</dbReference>
<dbReference type="PANTHER" id="PTHR31212">
    <property type="entry name" value="ALPHA-KETOGLUTARATE-DEPENDENT DIOXYGENASE ALKB HOMOLOG 3"/>
    <property type="match status" value="1"/>
</dbReference>
<gene>
    <name evidence="2" type="ORF">LGLO00237_LOCUS17744</name>
</gene>
<dbReference type="Gene3D" id="2.60.120.590">
    <property type="entry name" value="Alpha-ketoglutarate-dependent dioxygenase AlkB-like"/>
    <property type="match status" value="1"/>
</dbReference>
<evidence type="ECO:0000313" key="2">
    <source>
        <dbReference type="EMBL" id="CAE0666137.1"/>
    </source>
</evidence>
<name>A0A7S4DRY1_9EUKA</name>
<dbReference type="SUPFAM" id="SSF51197">
    <property type="entry name" value="Clavaminate synthase-like"/>
    <property type="match status" value="1"/>
</dbReference>
<dbReference type="EMBL" id="HBIV01024740">
    <property type="protein sequence ID" value="CAE0666137.1"/>
    <property type="molecule type" value="Transcribed_RNA"/>
</dbReference>